<gene>
    <name evidence="4" type="ORF">DARMORV10_A03P62810.1</name>
</gene>
<keyword evidence="1" id="KW-0436">Ligase</keyword>
<feature type="non-terminal residue" evidence="4">
    <location>
        <position position="1"/>
    </location>
</feature>
<dbReference type="PANTHER" id="PTHR34378">
    <property type="entry name" value="GLUTAMATE--CYSTEINE LIGASE, CHLOROPLASTIC"/>
    <property type="match status" value="1"/>
</dbReference>
<dbReference type="GO" id="GO:0006750">
    <property type="term" value="P:glutathione biosynthetic process"/>
    <property type="evidence" value="ECO:0007669"/>
    <property type="project" value="InterPro"/>
</dbReference>
<proteinExistence type="predicted"/>
<protein>
    <submittedName>
        <fullName evidence="4">(rape) hypothetical protein</fullName>
    </submittedName>
</protein>
<keyword evidence="2" id="KW-0547">Nucleotide-binding</keyword>
<dbReference type="InterPro" id="IPR036380">
    <property type="entry name" value="Isochorismatase-like_sf"/>
</dbReference>
<evidence type="ECO:0000256" key="2">
    <source>
        <dbReference type="ARBA" id="ARBA00022741"/>
    </source>
</evidence>
<dbReference type="Gene3D" id="3.30.590.20">
    <property type="match status" value="1"/>
</dbReference>
<dbReference type="SUPFAM" id="SSF52499">
    <property type="entry name" value="Isochorismatase-like hydrolases"/>
    <property type="match status" value="1"/>
</dbReference>
<dbReference type="AlphaFoldDB" id="A0A816WGH6"/>
<dbReference type="EMBL" id="HG994357">
    <property type="protein sequence ID" value="CAF2133009.1"/>
    <property type="molecule type" value="Genomic_DNA"/>
</dbReference>
<evidence type="ECO:0000256" key="3">
    <source>
        <dbReference type="ARBA" id="ARBA00022840"/>
    </source>
</evidence>
<dbReference type="GO" id="GO:0004357">
    <property type="term" value="F:glutamate-cysteine ligase activity"/>
    <property type="evidence" value="ECO:0007669"/>
    <property type="project" value="InterPro"/>
</dbReference>
<dbReference type="Proteomes" id="UP001295469">
    <property type="component" value="Chromosome A03"/>
</dbReference>
<organism evidence="4">
    <name type="scientific">Brassica napus</name>
    <name type="common">Rape</name>
    <dbReference type="NCBI Taxonomy" id="3708"/>
    <lineage>
        <taxon>Eukaryota</taxon>
        <taxon>Viridiplantae</taxon>
        <taxon>Streptophyta</taxon>
        <taxon>Embryophyta</taxon>
        <taxon>Tracheophyta</taxon>
        <taxon>Spermatophyta</taxon>
        <taxon>Magnoliopsida</taxon>
        <taxon>eudicotyledons</taxon>
        <taxon>Gunneridae</taxon>
        <taxon>Pentapetalae</taxon>
        <taxon>rosids</taxon>
        <taxon>malvids</taxon>
        <taxon>Brassicales</taxon>
        <taxon>Brassicaceae</taxon>
        <taxon>Brassiceae</taxon>
        <taxon>Brassica</taxon>
    </lineage>
</organism>
<keyword evidence="3" id="KW-0067">ATP-binding</keyword>
<dbReference type="Gene3D" id="3.40.50.850">
    <property type="entry name" value="Isochorismatase-like"/>
    <property type="match status" value="1"/>
</dbReference>
<sequence length="209" mass="24299">YLNLSRVSFHLHLQKMASSWRKYKTRKRDPSPQNVVLLVIDLQNHFSSMANPILYNALATIDLCRCASIPVLFTRHVHKSLTTDTAMLGEWWNELQLQLYGLYKIATEGGYYACAIREVSTIDFTAFCRIGTEHEKFGFEVNTLRPMKYDQIAKLLNSIAERFEWEKFMEGDKIILSRRDFNMSVLAAYTRPNSVSEIVKVHCKHCCYC</sequence>
<evidence type="ECO:0000313" key="4">
    <source>
        <dbReference type="EMBL" id="CAF2133009.1"/>
    </source>
</evidence>
<name>A0A816WGH6_BRANA</name>
<dbReference type="GO" id="GO:0005524">
    <property type="term" value="F:ATP binding"/>
    <property type="evidence" value="ECO:0007669"/>
    <property type="project" value="UniProtKB-KW"/>
</dbReference>
<dbReference type="PANTHER" id="PTHR34378:SF1">
    <property type="entry name" value="GLUTAMATE--CYSTEINE LIGASE, CHLOROPLASTIC"/>
    <property type="match status" value="1"/>
</dbReference>
<dbReference type="InterPro" id="IPR035434">
    <property type="entry name" value="GCL_bact_plant"/>
</dbReference>
<evidence type="ECO:0000256" key="1">
    <source>
        <dbReference type="ARBA" id="ARBA00022598"/>
    </source>
</evidence>
<accession>A0A816WGH6</accession>
<reference evidence="4" key="1">
    <citation type="submission" date="2021-01" db="EMBL/GenBank/DDBJ databases">
        <authorList>
            <consortium name="Genoscope - CEA"/>
            <person name="William W."/>
        </authorList>
    </citation>
    <scope>NUCLEOTIDE SEQUENCE</scope>
</reference>